<gene>
    <name evidence="2" type="ORF">ThimaDRAFT_3882</name>
</gene>
<dbReference type="eggNOG" id="ENOG5033024">
    <property type="taxonomic scope" value="Bacteria"/>
</dbReference>
<accession>F9UG29</accession>
<name>F9UG29_9GAMM</name>
<reference evidence="2 3" key="1">
    <citation type="submission" date="2011-06" db="EMBL/GenBank/DDBJ databases">
        <title>The draft genome of Thiocapsa marina 5811.</title>
        <authorList>
            <consortium name="US DOE Joint Genome Institute (JGI-PGF)"/>
            <person name="Lucas S."/>
            <person name="Han J."/>
            <person name="Cheng J.-F."/>
            <person name="Goodwin L."/>
            <person name="Pitluck S."/>
            <person name="Peters L."/>
            <person name="Land M.L."/>
            <person name="Hauser L."/>
            <person name="Vogl K."/>
            <person name="Liu Z."/>
            <person name="Imhoff J."/>
            <person name="Thiel V."/>
            <person name="Frigaard N.-U."/>
            <person name="Bryant D."/>
            <person name="Woyke T.J."/>
        </authorList>
    </citation>
    <scope>NUCLEOTIDE SEQUENCE [LARGE SCALE GENOMIC DNA]</scope>
    <source>
        <strain evidence="2 3">5811</strain>
    </source>
</reference>
<sequence length="118" mass="13411">MGESVEHGSSARFGGRTRLSFGSPERDDLVLHMADSDRKTPLEKVETLYEELVDWYEDGSDRELRAASKLLMIGLLKLKAHGGFGWQGLVDDYVLMLKQDPERYARILEANRGERKKA</sequence>
<evidence type="ECO:0000256" key="1">
    <source>
        <dbReference type="SAM" id="MobiDB-lite"/>
    </source>
</evidence>
<dbReference type="EMBL" id="AFWV01000014">
    <property type="protein sequence ID" value="EGV16755.1"/>
    <property type="molecule type" value="Genomic_DNA"/>
</dbReference>
<dbReference type="AlphaFoldDB" id="F9UG29"/>
<evidence type="ECO:0000313" key="2">
    <source>
        <dbReference type="EMBL" id="EGV16755.1"/>
    </source>
</evidence>
<protein>
    <submittedName>
        <fullName evidence="2">Uncharacterized protein</fullName>
    </submittedName>
</protein>
<feature type="region of interest" description="Disordered" evidence="1">
    <location>
        <begin position="1"/>
        <end position="23"/>
    </location>
</feature>
<dbReference type="Proteomes" id="UP000005459">
    <property type="component" value="Unassembled WGS sequence"/>
</dbReference>
<organism evidence="2 3">
    <name type="scientific">Thiocapsa marina 5811</name>
    <dbReference type="NCBI Taxonomy" id="768671"/>
    <lineage>
        <taxon>Bacteria</taxon>
        <taxon>Pseudomonadati</taxon>
        <taxon>Pseudomonadota</taxon>
        <taxon>Gammaproteobacteria</taxon>
        <taxon>Chromatiales</taxon>
        <taxon>Chromatiaceae</taxon>
        <taxon>Thiocapsa</taxon>
    </lineage>
</organism>
<dbReference type="STRING" id="768671.ThimaDRAFT_3882"/>
<proteinExistence type="predicted"/>
<evidence type="ECO:0000313" key="3">
    <source>
        <dbReference type="Proteomes" id="UP000005459"/>
    </source>
</evidence>
<keyword evidence="3" id="KW-1185">Reference proteome</keyword>